<dbReference type="AlphaFoldDB" id="A0A7W6EW49"/>
<accession>A0A7W6EW49</accession>
<feature type="domain" description="HTH luxR-type" evidence="4">
    <location>
        <begin position="171"/>
        <end position="236"/>
    </location>
</feature>
<dbReference type="SUPFAM" id="SSF46894">
    <property type="entry name" value="C-terminal effector domain of the bipartite response regulators"/>
    <property type="match status" value="1"/>
</dbReference>
<keyword evidence="2 5" id="KW-0238">DNA-binding</keyword>
<sequence>MYHHHVESLLQGIVDSRTENTLHGALSAAREAMGFHHFAVSYDLRTIEHDAATVLLHDYPAEWAKVYVSFDLAGKDPVRRACDKTLYGFEWGNLADLIPMTPGDRQMLAIGREVGVADGYTTPRHIPGEGSGSCSFVVSESTALPRTMLFTAEILGAVALGAARSILVGRQRVTKPVISDRQRECILWSARGKTAGETGTILGISEETVIQHLKLARERYDVHTRQSLVLSALFDGIIGFRDIFRGRWRPK</sequence>
<dbReference type="SMART" id="SM00421">
    <property type="entry name" value="HTH_LUXR"/>
    <property type="match status" value="1"/>
</dbReference>
<keyword evidence="1" id="KW-0805">Transcription regulation</keyword>
<dbReference type="InterPro" id="IPR005143">
    <property type="entry name" value="TF_LuxR_autoind-bd_dom"/>
</dbReference>
<evidence type="ECO:0000256" key="3">
    <source>
        <dbReference type="ARBA" id="ARBA00023163"/>
    </source>
</evidence>
<dbReference type="GO" id="GO:0006355">
    <property type="term" value="P:regulation of DNA-templated transcription"/>
    <property type="evidence" value="ECO:0007669"/>
    <property type="project" value="InterPro"/>
</dbReference>
<evidence type="ECO:0000259" key="4">
    <source>
        <dbReference type="PROSITE" id="PS50043"/>
    </source>
</evidence>
<dbReference type="EMBL" id="JACICY010000004">
    <property type="protein sequence ID" value="MBB3860866.1"/>
    <property type="molecule type" value="Genomic_DNA"/>
</dbReference>
<dbReference type="PROSITE" id="PS50043">
    <property type="entry name" value="HTH_LUXR_2"/>
    <property type="match status" value="1"/>
</dbReference>
<dbReference type="Gene3D" id="3.30.450.80">
    <property type="entry name" value="Transcription factor LuxR-like, autoinducer-binding domain"/>
    <property type="match status" value="1"/>
</dbReference>
<proteinExistence type="predicted"/>
<evidence type="ECO:0000256" key="1">
    <source>
        <dbReference type="ARBA" id="ARBA00023015"/>
    </source>
</evidence>
<dbReference type="Pfam" id="PF00196">
    <property type="entry name" value="GerE"/>
    <property type="match status" value="1"/>
</dbReference>
<evidence type="ECO:0000313" key="5">
    <source>
        <dbReference type="EMBL" id="MBB3860866.1"/>
    </source>
</evidence>
<dbReference type="InterPro" id="IPR000792">
    <property type="entry name" value="Tscrpt_reg_LuxR_C"/>
</dbReference>
<evidence type="ECO:0000313" key="6">
    <source>
        <dbReference type="Proteomes" id="UP000562395"/>
    </source>
</evidence>
<keyword evidence="3" id="KW-0804">Transcription</keyword>
<name>A0A7W6EW49_9SPHN</name>
<organism evidence="5 6">
    <name type="scientific">Novosphingobium hassiacum</name>
    <dbReference type="NCBI Taxonomy" id="173676"/>
    <lineage>
        <taxon>Bacteria</taxon>
        <taxon>Pseudomonadati</taxon>
        <taxon>Pseudomonadota</taxon>
        <taxon>Alphaproteobacteria</taxon>
        <taxon>Sphingomonadales</taxon>
        <taxon>Sphingomonadaceae</taxon>
        <taxon>Novosphingobium</taxon>
    </lineage>
</organism>
<dbReference type="Gene3D" id="1.10.10.10">
    <property type="entry name" value="Winged helix-like DNA-binding domain superfamily/Winged helix DNA-binding domain"/>
    <property type="match status" value="1"/>
</dbReference>
<dbReference type="InterPro" id="IPR036388">
    <property type="entry name" value="WH-like_DNA-bd_sf"/>
</dbReference>
<dbReference type="SUPFAM" id="SSF75516">
    <property type="entry name" value="Pheromone-binding domain of LuxR-like quorum-sensing transcription factors"/>
    <property type="match status" value="1"/>
</dbReference>
<dbReference type="CDD" id="cd06170">
    <property type="entry name" value="LuxR_C_like"/>
    <property type="match status" value="1"/>
</dbReference>
<reference evidence="5 6" key="1">
    <citation type="submission" date="2020-08" db="EMBL/GenBank/DDBJ databases">
        <title>Genomic Encyclopedia of Type Strains, Phase IV (KMG-IV): sequencing the most valuable type-strain genomes for metagenomic binning, comparative biology and taxonomic classification.</title>
        <authorList>
            <person name="Goeker M."/>
        </authorList>
    </citation>
    <scope>NUCLEOTIDE SEQUENCE [LARGE SCALE GENOMIC DNA]</scope>
    <source>
        <strain evidence="5 6">DSM 14552</strain>
    </source>
</reference>
<dbReference type="Proteomes" id="UP000562395">
    <property type="component" value="Unassembled WGS sequence"/>
</dbReference>
<keyword evidence="6" id="KW-1185">Reference proteome</keyword>
<dbReference type="GO" id="GO:0003677">
    <property type="term" value="F:DNA binding"/>
    <property type="evidence" value="ECO:0007669"/>
    <property type="project" value="UniProtKB-KW"/>
</dbReference>
<dbReference type="RefSeq" id="WP_183613117.1">
    <property type="nucleotide sequence ID" value="NZ_JACICY010000004.1"/>
</dbReference>
<dbReference type="Pfam" id="PF03472">
    <property type="entry name" value="Autoind_bind"/>
    <property type="match status" value="1"/>
</dbReference>
<evidence type="ECO:0000256" key="2">
    <source>
        <dbReference type="ARBA" id="ARBA00023125"/>
    </source>
</evidence>
<protein>
    <submittedName>
        <fullName evidence="5">DNA-binding CsgD family transcriptional regulator</fullName>
    </submittedName>
</protein>
<gene>
    <name evidence="5" type="ORF">GGQ88_002135</name>
</gene>
<dbReference type="InterPro" id="IPR016032">
    <property type="entry name" value="Sig_transdc_resp-reg_C-effctor"/>
</dbReference>
<comment type="caution">
    <text evidence="5">The sequence shown here is derived from an EMBL/GenBank/DDBJ whole genome shotgun (WGS) entry which is preliminary data.</text>
</comment>
<dbReference type="InterPro" id="IPR036693">
    <property type="entry name" value="TF_LuxR_autoind-bd_dom_sf"/>
</dbReference>